<dbReference type="RefSeq" id="WP_139602781.1">
    <property type="nucleotide sequence ID" value="NZ_VDCQ01000016.1"/>
</dbReference>
<comment type="caution">
    <text evidence="4">The sequence shown here is derived from an EMBL/GenBank/DDBJ whole genome shotgun (WGS) entry which is preliminary data.</text>
</comment>
<evidence type="ECO:0000313" key="4">
    <source>
        <dbReference type="EMBL" id="TNJ65719.1"/>
    </source>
</evidence>
<dbReference type="PANTHER" id="PTHR43377">
    <property type="entry name" value="BILIVERDIN REDUCTASE A"/>
    <property type="match status" value="1"/>
</dbReference>
<reference evidence="4 5" key="1">
    <citation type="submission" date="2019-05" db="EMBL/GenBank/DDBJ databases">
        <title>We sequenced the genome of Paenibacillus hemerocallicola KCTC 33185 for further insight into its adaptation and study the phylogeny of Paenibacillus.</title>
        <authorList>
            <person name="Narsing Rao M.P."/>
        </authorList>
    </citation>
    <scope>NUCLEOTIDE SEQUENCE [LARGE SCALE GENOMIC DNA]</scope>
    <source>
        <strain evidence="4 5">KCTC 33185</strain>
    </source>
</reference>
<dbReference type="OrthoDB" id="9781031at2"/>
<proteinExistence type="inferred from homology"/>
<dbReference type="GO" id="GO:0000166">
    <property type="term" value="F:nucleotide binding"/>
    <property type="evidence" value="ECO:0007669"/>
    <property type="project" value="InterPro"/>
</dbReference>
<dbReference type="Proteomes" id="UP000307943">
    <property type="component" value="Unassembled WGS sequence"/>
</dbReference>
<dbReference type="EMBL" id="VDCQ01000016">
    <property type="protein sequence ID" value="TNJ65719.1"/>
    <property type="molecule type" value="Genomic_DNA"/>
</dbReference>
<sequence>MKRIVVCGVSSRALGMFVGPLVKTFGKQYEVVGLLDIDPQRFIVCRNQYSELKEVPGYGTDEFGKMVTETRPDIVLVAGKDSTHAEYIVQALERDLDVITEKPMAISAEQCREIVRAERNSKGKVTVTFNYRYSPYHRKIKELVLEGKIGRVTSVDLNWYVDTHHGSSYFKRWNRKRENSGGLSIHKSTHHFDLVNWWIAQKPVEVFAYGALNYFGPDGELNPKKEDGRHCETCEVKPSCRYVMRWTTRSKEVTPPDDHLKANTSTISQRFTAYRPDACIFDSEIDIEDTYAVTVKYDRGALLSYSINFSAPYEGYRLAINGTKGRIETTEYHVPARIPFEVPRQTIEYIPLFGSREIIDVVQNSGGHGGGDPLLLEDLFLGSDPLRDYEILAGAADGAYSIAIGEGVWRSVEEKKPISIPGLLQEAY</sequence>
<feature type="domain" description="Gfo/Idh/MocA-like oxidoreductase N-terminal" evidence="2">
    <location>
        <begin position="3"/>
        <end position="129"/>
    </location>
</feature>
<protein>
    <submittedName>
        <fullName evidence="4">Gfo/Idh/MocA family oxidoreductase</fullName>
    </submittedName>
</protein>
<dbReference type="Gene3D" id="3.40.50.720">
    <property type="entry name" value="NAD(P)-binding Rossmann-like Domain"/>
    <property type="match status" value="1"/>
</dbReference>
<dbReference type="Pfam" id="PF02894">
    <property type="entry name" value="GFO_IDH_MocA_C"/>
    <property type="match status" value="1"/>
</dbReference>
<gene>
    <name evidence="4" type="ORF">FE784_13785</name>
</gene>
<name>A0A5C4TB98_9BACL</name>
<evidence type="ECO:0000259" key="3">
    <source>
        <dbReference type="Pfam" id="PF02894"/>
    </source>
</evidence>
<dbReference type="PANTHER" id="PTHR43377:SF2">
    <property type="entry name" value="BINDING ROSSMANN FOLD OXIDOREDUCTASE, PUTATIVE (AFU_ORTHOLOGUE AFUA_4G00560)-RELATED"/>
    <property type="match status" value="1"/>
</dbReference>
<dbReference type="AlphaFoldDB" id="A0A5C4TB98"/>
<dbReference type="InterPro" id="IPR036291">
    <property type="entry name" value="NAD(P)-bd_dom_sf"/>
</dbReference>
<dbReference type="Gene3D" id="3.30.360.10">
    <property type="entry name" value="Dihydrodipicolinate Reductase, domain 2"/>
    <property type="match status" value="1"/>
</dbReference>
<dbReference type="InterPro" id="IPR000683">
    <property type="entry name" value="Gfo/Idh/MocA-like_OxRdtase_N"/>
</dbReference>
<dbReference type="InterPro" id="IPR051450">
    <property type="entry name" value="Gfo/Idh/MocA_Oxidoreductases"/>
</dbReference>
<keyword evidence="5" id="KW-1185">Reference proteome</keyword>
<dbReference type="Pfam" id="PF01408">
    <property type="entry name" value="GFO_IDH_MocA"/>
    <property type="match status" value="1"/>
</dbReference>
<organism evidence="4 5">
    <name type="scientific">Paenibacillus hemerocallicola</name>
    <dbReference type="NCBI Taxonomy" id="1172614"/>
    <lineage>
        <taxon>Bacteria</taxon>
        <taxon>Bacillati</taxon>
        <taxon>Bacillota</taxon>
        <taxon>Bacilli</taxon>
        <taxon>Bacillales</taxon>
        <taxon>Paenibacillaceae</taxon>
        <taxon>Paenibacillus</taxon>
    </lineage>
</organism>
<dbReference type="SUPFAM" id="SSF51735">
    <property type="entry name" value="NAD(P)-binding Rossmann-fold domains"/>
    <property type="match status" value="1"/>
</dbReference>
<accession>A0A5C4TB98</accession>
<comment type="similarity">
    <text evidence="1">Belongs to the Gfo/Idh/MocA family.</text>
</comment>
<evidence type="ECO:0000259" key="2">
    <source>
        <dbReference type="Pfam" id="PF01408"/>
    </source>
</evidence>
<evidence type="ECO:0000313" key="5">
    <source>
        <dbReference type="Proteomes" id="UP000307943"/>
    </source>
</evidence>
<feature type="domain" description="Gfo/Idh/MocA-like oxidoreductase C-terminal" evidence="3">
    <location>
        <begin position="141"/>
        <end position="419"/>
    </location>
</feature>
<evidence type="ECO:0000256" key="1">
    <source>
        <dbReference type="ARBA" id="ARBA00010928"/>
    </source>
</evidence>
<dbReference type="SUPFAM" id="SSF55347">
    <property type="entry name" value="Glyceraldehyde-3-phosphate dehydrogenase-like, C-terminal domain"/>
    <property type="match status" value="1"/>
</dbReference>
<dbReference type="InterPro" id="IPR004104">
    <property type="entry name" value="Gfo/Idh/MocA-like_OxRdtase_C"/>
</dbReference>